<evidence type="ECO:0000313" key="1">
    <source>
        <dbReference type="EMBL" id="CAB1441545.1"/>
    </source>
</evidence>
<dbReference type="Proteomes" id="UP001153269">
    <property type="component" value="Unassembled WGS sequence"/>
</dbReference>
<gene>
    <name evidence="1" type="ORF">PLEPLA_LOCUS29308</name>
</gene>
<dbReference type="Gene3D" id="3.40.50.12690">
    <property type="match status" value="1"/>
</dbReference>
<accession>A0A9N7UXW7</accession>
<dbReference type="AlphaFoldDB" id="A0A9N7UXW7"/>
<organism evidence="1 2">
    <name type="scientific">Pleuronectes platessa</name>
    <name type="common">European plaice</name>
    <dbReference type="NCBI Taxonomy" id="8262"/>
    <lineage>
        <taxon>Eukaryota</taxon>
        <taxon>Metazoa</taxon>
        <taxon>Chordata</taxon>
        <taxon>Craniata</taxon>
        <taxon>Vertebrata</taxon>
        <taxon>Euteleostomi</taxon>
        <taxon>Actinopterygii</taxon>
        <taxon>Neopterygii</taxon>
        <taxon>Teleostei</taxon>
        <taxon>Neoteleostei</taxon>
        <taxon>Acanthomorphata</taxon>
        <taxon>Carangaria</taxon>
        <taxon>Pleuronectiformes</taxon>
        <taxon>Pleuronectoidei</taxon>
        <taxon>Pleuronectidae</taxon>
        <taxon>Pleuronectes</taxon>
    </lineage>
</organism>
<name>A0A9N7UXW7_PLEPL</name>
<reference evidence="1" key="1">
    <citation type="submission" date="2020-03" db="EMBL/GenBank/DDBJ databases">
        <authorList>
            <person name="Weist P."/>
        </authorList>
    </citation>
    <scope>NUCLEOTIDE SEQUENCE</scope>
</reference>
<proteinExistence type="predicted"/>
<keyword evidence="2" id="KW-1185">Reference proteome</keyword>
<dbReference type="EMBL" id="CADEAL010002668">
    <property type="protein sequence ID" value="CAB1441545.1"/>
    <property type="molecule type" value="Genomic_DNA"/>
</dbReference>
<comment type="caution">
    <text evidence="1">The sequence shown here is derived from an EMBL/GenBank/DDBJ whole genome shotgun (WGS) entry which is preliminary data.</text>
</comment>
<protein>
    <submittedName>
        <fullName evidence="1">Uncharacterized protein</fullName>
    </submittedName>
</protein>
<sequence>MCLQKGQALFWAPVSPSYTSRPPAVQQMQNAEDCGLPASGSTPTQGVVKSSTTTRLRLLMEAVIRWSYRVLTGLATAGKPCHTEEDTTSLLHPMVASIPHAGAATRCSPRSPKPGTPLLPFILPNTLIIGDSIMRSIRFINAVTHCFPGATTPEIIGKLPGLIASFVGSKDTSRQQSELTIADYIRPFAC</sequence>
<evidence type="ECO:0000313" key="2">
    <source>
        <dbReference type="Proteomes" id="UP001153269"/>
    </source>
</evidence>